<dbReference type="InterPro" id="IPR003029">
    <property type="entry name" value="S1_domain"/>
</dbReference>
<dbReference type="PRINTS" id="PR00681">
    <property type="entry name" value="RIBOSOMALS1"/>
</dbReference>
<dbReference type="InterPro" id="IPR035104">
    <property type="entry name" value="Ribosomal_protein_S1-like"/>
</dbReference>
<dbReference type="PANTHER" id="PTHR47559">
    <property type="entry name" value="OS03G0844900 PROTEIN"/>
    <property type="match status" value="1"/>
</dbReference>
<evidence type="ECO:0000313" key="2">
    <source>
        <dbReference type="EMBL" id="OGZ37633.1"/>
    </source>
</evidence>
<evidence type="ECO:0000313" key="3">
    <source>
        <dbReference type="Proteomes" id="UP000177061"/>
    </source>
</evidence>
<dbReference type="Proteomes" id="UP000177061">
    <property type="component" value="Unassembled WGS sequence"/>
</dbReference>
<accession>A0A1G2FHU3</accession>
<dbReference type="SUPFAM" id="SSF50249">
    <property type="entry name" value="Nucleic acid-binding proteins"/>
    <property type="match status" value="2"/>
</dbReference>
<proteinExistence type="predicted"/>
<name>A0A1G2FHU3_9BACT</name>
<gene>
    <name evidence="2" type="ORF">A3J64_00025</name>
</gene>
<dbReference type="Pfam" id="PF00575">
    <property type="entry name" value="S1"/>
    <property type="match status" value="2"/>
</dbReference>
<reference evidence="2 3" key="1">
    <citation type="journal article" date="2016" name="Nat. Commun.">
        <title>Thousands of microbial genomes shed light on interconnected biogeochemical processes in an aquifer system.</title>
        <authorList>
            <person name="Anantharaman K."/>
            <person name="Brown C.T."/>
            <person name="Hug L.A."/>
            <person name="Sharon I."/>
            <person name="Castelle C.J."/>
            <person name="Probst A.J."/>
            <person name="Thomas B.C."/>
            <person name="Singh A."/>
            <person name="Wilkins M.J."/>
            <person name="Karaoz U."/>
            <person name="Brodie E.L."/>
            <person name="Williams K.H."/>
            <person name="Hubbard S.S."/>
            <person name="Banfield J.F."/>
        </authorList>
    </citation>
    <scope>NUCLEOTIDE SEQUENCE [LARGE SCALE GENOMIC DNA]</scope>
</reference>
<dbReference type="STRING" id="1801997.A3J64_00025"/>
<comment type="caution">
    <text evidence="2">The sequence shown here is derived from an EMBL/GenBank/DDBJ whole genome shotgun (WGS) entry which is preliminary data.</text>
</comment>
<organism evidence="2 3">
    <name type="scientific">Candidatus Portnoybacteria bacterium RIFCSPHIGHO2_12_FULL_38_9</name>
    <dbReference type="NCBI Taxonomy" id="1801997"/>
    <lineage>
        <taxon>Bacteria</taxon>
        <taxon>Candidatus Portnoyibacteriota</taxon>
    </lineage>
</organism>
<dbReference type="EMBL" id="MHNB01000002">
    <property type="protein sequence ID" value="OGZ37633.1"/>
    <property type="molecule type" value="Genomic_DNA"/>
</dbReference>
<dbReference type="CDD" id="cd04465">
    <property type="entry name" value="S1_RPS1_repeat_ec2_hs2"/>
    <property type="match status" value="1"/>
</dbReference>
<protein>
    <recommendedName>
        <fullName evidence="1">S1 motif domain-containing protein</fullName>
    </recommendedName>
</protein>
<evidence type="ECO:0000259" key="1">
    <source>
        <dbReference type="PROSITE" id="PS50126"/>
    </source>
</evidence>
<feature type="domain" description="S1 motif" evidence="1">
    <location>
        <begin position="125"/>
        <end position="203"/>
    </location>
</feature>
<dbReference type="GO" id="GO:0003676">
    <property type="term" value="F:nucleic acid binding"/>
    <property type="evidence" value="ECO:0007669"/>
    <property type="project" value="InterPro"/>
</dbReference>
<dbReference type="Gene3D" id="2.40.50.140">
    <property type="entry name" value="Nucleic acid-binding proteins"/>
    <property type="match status" value="2"/>
</dbReference>
<dbReference type="SMART" id="SM00316">
    <property type="entry name" value="S1"/>
    <property type="match status" value="2"/>
</dbReference>
<sequence>MFKKAKSQFLPSLKKESNLKAMKELLTAKGEAAPQLPQAGELIDGRIIELSKHSLILDLGASGTGIVYGAELKENKELLKGLKINDIVSVLVLDPENEDGYVELSLKEANQEKAWQKLKEQKQSQEIIKAKIIGANRGGLVVDIRGLDGFLPVSQLSDQKYPQIAGGDKNKILSHLNKFINQEIKVKIISLNQNSQQIIVSEKATE</sequence>
<dbReference type="PROSITE" id="PS50126">
    <property type="entry name" value="S1"/>
    <property type="match status" value="2"/>
</dbReference>
<feature type="domain" description="S1 motif" evidence="1">
    <location>
        <begin position="40"/>
        <end position="107"/>
    </location>
</feature>
<dbReference type="PANTHER" id="PTHR47559:SF1">
    <property type="entry name" value="OS03G0844900 PROTEIN"/>
    <property type="match status" value="1"/>
</dbReference>
<dbReference type="InterPro" id="IPR052757">
    <property type="entry name" value="Ribosomal_protein_S1"/>
</dbReference>
<dbReference type="AlphaFoldDB" id="A0A1G2FHU3"/>
<dbReference type="InterPro" id="IPR012340">
    <property type="entry name" value="NA-bd_OB-fold"/>
</dbReference>